<gene>
    <name evidence="1" type="ordered locus">MTR_1g086570</name>
</gene>
<keyword evidence="3" id="KW-1185">Reference proteome</keyword>
<name>G7ICU3_MEDTR</name>
<sequence length="109" mass="12213">MVSESLQDPLDHLLSGFRYPPTIYIYELKKLNTHSNLIKVEKTYQIGVSLDTCLRIQVLLSFLFMAVIFEINTAKGIIGLSHDQVALFKTFRGTTLVVQGRLTTTPSPG</sequence>
<dbReference type="EnsemblPlants" id="AES61614">
    <property type="protein sequence ID" value="AES61614"/>
    <property type="gene ID" value="MTR_1g086570"/>
</dbReference>
<evidence type="ECO:0000313" key="2">
    <source>
        <dbReference type="EnsemblPlants" id="AES61614"/>
    </source>
</evidence>
<protein>
    <submittedName>
        <fullName evidence="1 2">Uncharacterized protein</fullName>
    </submittedName>
</protein>
<proteinExistence type="predicted"/>
<evidence type="ECO:0000313" key="1">
    <source>
        <dbReference type="EMBL" id="AES61614.1"/>
    </source>
</evidence>
<accession>G7ICU3</accession>
<dbReference type="Proteomes" id="UP000002051">
    <property type="component" value="Unassembled WGS sequence"/>
</dbReference>
<reference evidence="2" key="3">
    <citation type="submission" date="2015-04" db="UniProtKB">
        <authorList>
            <consortium name="EnsemblPlants"/>
        </authorList>
    </citation>
    <scope>IDENTIFICATION</scope>
    <source>
        <strain evidence="2">cv. Jemalong A17</strain>
    </source>
</reference>
<evidence type="ECO:0000313" key="3">
    <source>
        <dbReference type="Proteomes" id="UP000002051"/>
    </source>
</evidence>
<organism evidence="1 3">
    <name type="scientific">Medicago truncatula</name>
    <name type="common">Barrel medic</name>
    <name type="synonym">Medicago tribuloides</name>
    <dbReference type="NCBI Taxonomy" id="3880"/>
    <lineage>
        <taxon>Eukaryota</taxon>
        <taxon>Viridiplantae</taxon>
        <taxon>Streptophyta</taxon>
        <taxon>Embryophyta</taxon>
        <taxon>Tracheophyta</taxon>
        <taxon>Spermatophyta</taxon>
        <taxon>Magnoliopsida</taxon>
        <taxon>eudicotyledons</taxon>
        <taxon>Gunneridae</taxon>
        <taxon>Pentapetalae</taxon>
        <taxon>rosids</taxon>
        <taxon>fabids</taxon>
        <taxon>Fabales</taxon>
        <taxon>Fabaceae</taxon>
        <taxon>Papilionoideae</taxon>
        <taxon>50 kb inversion clade</taxon>
        <taxon>NPAAA clade</taxon>
        <taxon>Hologalegina</taxon>
        <taxon>IRL clade</taxon>
        <taxon>Trifolieae</taxon>
        <taxon>Medicago</taxon>
    </lineage>
</organism>
<reference evidence="1 3" key="2">
    <citation type="journal article" date="2014" name="BMC Genomics">
        <title>An improved genome release (version Mt4.0) for the model legume Medicago truncatula.</title>
        <authorList>
            <person name="Tang H."/>
            <person name="Krishnakumar V."/>
            <person name="Bidwell S."/>
            <person name="Rosen B."/>
            <person name="Chan A."/>
            <person name="Zhou S."/>
            <person name="Gentzbittel L."/>
            <person name="Childs K.L."/>
            <person name="Yandell M."/>
            <person name="Gundlach H."/>
            <person name="Mayer K.F."/>
            <person name="Schwartz D.C."/>
            <person name="Town C.D."/>
        </authorList>
    </citation>
    <scope>GENOME REANNOTATION</scope>
    <source>
        <strain evidence="2 3">cv. Jemalong A17</strain>
    </source>
</reference>
<dbReference type="EMBL" id="CM001217">
    <property type="protein sequence ID" value="AES61614.1"/>
    <property type="molecule type" value="Genomic_DNA"/>
</dbReference>
<dbReference type="PaxDb" id="3880-AES61614"/>
<reference evidence="1 3" key="1">
    <citation type="journal article" date="2011" name="Nature">
        <title>The Medicago genome provides insight into the evolution of rhizobial symbioses.</title>
        <authorList>
            <person name="Young N.D."/>
            <person name="Debelle F."/>
            <person name="Oldroyd G.E."/>
            <person name="Geurts R."/>
            <person name="Cannon S.B."/>
            <person name="Udvardi M.K."/>
            <person name="Benedito V.A."/>
            <person name="Mayer K.F."/>
            <person name="Gouzy J."/>
            <person name="Schoof H."/>
            <person name="Van de Peer Y."/>
            <person name="Proost S."/>
            <person name="Cook D.R."/>
            <person name="Meyers B.C."/>
            <person name="Spannagl M."/>
            <person name="Cheung F."/>
            <person name="De Mita S."/>
            <person name="Krishnakumar V."/>
            <person name="Gundlach H."/>
            <person name="Zhou S."/>
            <person name="Mudge J."/>
            <person name="Bharti A.K."/>
            <person name="Murray J.D."/>
            <person name="Naoumkina M.A."/>
            <person name="Rosen B."/>
            <person name="Silverstein K.A."/>
            <person name="Tang H."/>
            <person name="Rombauts S."/>
            <person name="Zhao P.X."/>
            <person name="Zhou P."/>
            <person name="Barbe V."/>
            <person name="Bardou P."/>
            <person name="Bechner M."/>
            <person name="Bellec A."/>
            <person name="Berger A."/>
            <person name="Berges H."/>
            <person name="Bidwell S."/>
            <person name="Bisseling T."/>
            <person name="Choisne N."/>
            <person name="Couloux A."/>
            <person name="Denny R."/>
            <person name="Deshpande S."/>
            <person name="Dai X."/>
            <person name="Doyle J.J."/>
            <person name="Dudez A.M."/>
            <person name="Farmer A.D."/>
            <person name="Fouteau S."/>
            <person name="Franken C."/>
            <person name="Gibelin C."/>
            <person name="Gish J."/>
            <person name="Goldstein S."/>
            <person name="Gonzalez A.J."/>
            <person name="Green P.J."/>
            <person name="Hallab A."/>
            <person name="Hartog M."/>
            <person name="Hua A."/>
            <person name="Humphray S.J."/>
            <person name="Jeong D.H."/>
            <person name="Jing Y."/>
            <person name="Jocker A."/>
            <person name="Kenton S.M."/>
            <person name="Kim D.J."/>
            <person name="Klee K."/>
            <person name="Lai H."/>
            <person name="Lang C."/>
            <person name="Lin S."/>
            <person name="Macmil S.L."/>
            <person name="Magdelenat G."/>
            <person name="Matthews L."/>
            <person name="McCorrison J."/>
            <person name="Monaghan E.L."/>
            <person name="Mun J.H."/>
            <person name="Najar F.Z."/>
            <person name="Nicholson C."/>
            <person name="Noirot C."/>
            <person name="O'Bleness M."/>
            <person name="Paule C.R."/>
            <person name="Poulain J."/>
            <person name="Prion F."/>
            <person name="Qin B."/>
            <person name="Qu C."/>
            <person name="Retzel E.F."/>
            <person name="Riddle C."/>
            <person name="Sallet E."/>
            <person name="Samain S."/>
            <person name="Samson N."/>
            <person name="Sanders I."/>
            <person name="Saurat O."/>
            <person name="Scarpelli C."/>
            <person name="Schiex T."/>
            <person name="Segurens B."/>
            <person name="Severin A.J."/>
            <person name="Sherrier D.J."/>
            <person name="Shi R."/>
            <person name="Sims S."/>
            <person name="Singer S.R."/>
            <person name="Sinharoy S."/>
            <person name="Sterck L."/>
            <person name="Viollet A."/>
            <person name="Wang B.B."/>
            <person name="Wang K."/>
            <person name="Wang M."/>
            <person name="Wang X."/>
            <person name="Warfsmann J."/>
            <person name="Weissenbach J."/>
            <person name="White D.D."/>
            <person name="White J.D."/>
            <person name="Wiley G.B."/>
            <person name="Wincker P."/>
            <person name="Xing Y."/>
            <person name="Yang L."/>
            <person name="Yao Z."/>
            <person name="Ying F."/>
            <person name="Zhai J."/>
            <person name="Zhou L."/>
            <person name="Zuber A."/>
            <person name="Denarie J."/>
            <person name="Dixon R.A."/>
            <person name="May G.D."/>
            <person name="Schwartz D.C."/>
            <person name="Rogers J."/>
            <person name="Quetier F."/>
            <person name="Town C.D."/>
            <person name="Roe B.A."/>
        </authorList>
    </citation>
    <scope>NUCLEOTIDE SEQUENCE [LARGE SCALE GENOMIC DNA]</scope>
    <source>
        <strain evidence="1">A17</strain>
        <strain evidence="2 3">cv. Jemalong A17</strain>
    </source>
</reference>
<dbReference type="AlphaFoldDB" id="G7ICU3"/>
<dbReference type="HOGENOM" id="CLU_2187803_0_0_1"/>